<protein>
    <submittedName>
        <fullName evidence="3">Uncharacterized protein</fullName>
    </submittedName>
</protein>
<feature type="compositionally biased region" description="Low complexity" evidence="1">
    <location>
        <begin position="1"/>
        <end position="15"/>
    </location>
</feature>
<accession>A0A7S2V804</accession>
<keyword evidence="2" id="KW-0812">Transmembrane</keyword>
<feature type="compositionally biased region" description="Low complexity" evidence="1">
    <location>
        <begin position="30"/>
        <end position="84"/>
    </location>
</feature>
<organism evidence="3">
    <name type="scientific">Entomoneis paludosa</name>
    <dbReference type="NCBI Taxonomy" id="265537"/>
    <lineage>
        <taxon>Eukaryota</taxon>
        <taxon>Sar</taxon>
        <taxon>Stramenopiles</taxon>
        <taxon>Ochrophyta</taxon>
        <taxon>Bacillariophyta</taxon>
        <taxon>Bacillariophyceae</taxon>
        <taxon>Bacillariophycidae</taxon>
        <taxon>Entomoneidaceae</taxon>
        <taxon>Entomoneis</taxon>
    </lineage>
</organism>
<evidence type="ECO:0000256" key="1">
    <source>
        <dbReference type="SAM" id="MobiDB-lite"/>
    </source>
</evidence>
<feature type="compositionally biased region" description="Low complexity" evidence="1">
    <location>
        <begin position="113"/>
        <end position="125"/>
    </location>
</feature>
<name>A0A7S2V804_9STRA</name>
<keyword evidence="2" id="KW-0472">Membrane</keyword>
<dbReference type="AlphaFoldDB" id="A0A7S2V804"/>
<evidence type="ECO:0000313" key="3">
    <source>
        <dbReference type="EMBL" id="CAD9941855.1"/>
    </source>
</evidence>
<feature type="region of interest" description="Disordered" evidence="1">
    <location>
        <begin position="1"/>
        <end position="167"/>
    </location>
</feature>
<dbReference type="Gene3D" id="1.10.287.700">
    <property type="entry name" value="Helix hairpin bin"/>
    <property type="match status" value="1"/>
</dbReference>
<feature type="compositionally biased region" description="Basic residues" evidence="1">
    <location>
        <begin position="139"/>
        <end position="159"/>
    </location>
</feature>
<dbReference type="EMBL" id="HBHT01001808">
    <property type="protein sequence ID" value="CAD9941855.1"/>
    <property type="molecule type" value="Transcribed_RNA"/>
</dbReference>
<reference evidence="3" key="1">
    <citation type="submission" date="2021-01" db="EMBL/GenBank/DDBJ databases">
        <authorList>
            <person name="Corre E."/>
            <person name="Pelletier E."/>
            <person name="Niang G."/>
            <person name="Scheremetjew M."/>
            <person name="Finn R."/>
            <person name="Kale V."/>
            <person name="Holt S."/>
            <person name="Cochrane G."/>
            <person name="Meng A."/>
            <person name="Brown T."/>
            <person name="Cohen L."/>
        </authorList>
    </citation>
    <scope>NUCLEOTIDE SEQUENCE</scope>
    <source>
        <strain evidence="3">CCMP125</strain>
    </source>
</reference>
<feature type="compositionally biased region" description="Polar residues" evidence="1">
    <location>
        <begin position="89"/>
        <end position="101"/>
    </location>
</feature>
<gene>
    <name evidence="3" type="ORF">APAL1065_LOCUS1163</name>
</gene>
<feature type="transmembrane region" description="Helical" evidence="2">
    <location>
        <begin position="368"/>
        <end position="389"/>
    </location>
</feature>
<evidence type="ECO:0000256" key="2">
    <source>
        <dbReference type="SAM" id="Phobius"/>
    </source>
</evidence>
<sequence>MSTTAKAATSSSTATGIPTKVENEVKTVAKKTVAAKTASPKKTVTKAAVSSSSRGRSSTRKSSTETQSSTRSRSKSAAKAGRVSDAQLARSTSAKTANTTPQRVSDSVKRSKSTSSVKQSTSSKTDATKKTETEEPVRRAKSFKRIRGLLRGKSKKSKSSSKNELTASKRAELAVGAGAGEDDGSTVYNVTLDDRSVAASTASEMPEIAERDEYLLRMVILLMDVKTRRFELLQLEFDSEKALVSDVLSQVPVSVTEESLRSQPYQGVVTSSGAEMKSDVKLSTFCQGNDVLVAVPKDLDPKEVARLSKPILSDPKVIGMLKSSGVNAKDWGKAKDVEPPTKVEKDGAWKSRQIPDYGKEDKRLGGTIVLAAVGFVVAAVIVNFLHVYISTPIQPGHIVSPGIVLSKCGLLKGWPIVGPTCNRAYLEVSSGKVSYYEGKELAWVIHGSACDEGEVKAKTCTDGLEFREDGSLALGGEPVHWLERHTEGGQEDQLTPWPFVEKPKIKAWNIAASRLSTGAKEAVGKIKDGAADAAAKVKDGATKVKEGATDTAIKLKHGAVDAAGKLKNTTVDTVDKIRTSTAETYTKLKDGAADKIKTATEKIKEAPLFTNTKA</sequence>
<proteinExistence type="predicted"/>
<feature type="compositionally biased region" description="Basic and acidic residues" evidence="1">
    <location>
        <begin position="126"/>
        <end position="138"/>
    </location>
</feature>
<keyword evidence="2" id="KW-1133">Transmembrane helix</keyword>